<evidence type="ECO:0000313" key="3">
    <source>
        <dbReference type="Proteomes" id="UP000063789"/>
    </source>
</evidence>
<gene>
    <name evidence="2" type="ORF">ACH46_16450</name>
</gene>
<feature type="transmembrane region" description="Helical" evidence="1">
    <location>
        <begin position="92"/>
        <end position="109"/>
    </location>
</feature>
<dbReference type="PANTHER" id="PTHR40761:SF1">
    <property type="entry name" value="CONSERVED INTEGRAL MEMBRANE ALANINE VALINE AND LEUCINE RICH PROTEIN-RELATED"/>
    <property type="match status" value="1"/>
</dbReference>
<feature type="transmembrane region" description="Helical" evidence="1">
    <location>
        <begin position="151"/>
        <end position="177"/>
    </location>
</feature>
<keyword evidence="1" id="KW-0472">Membrane</keyword>
<dbReference type="PANTHER" id="PTHR40761">
    <property type="entry name" value="CONSERVED INTEGRAL MEMBRANE ALANINE VALINE AND LEUCINE RICH PROTEIN-RELATED"/>
    <property type="match status" value="1"/>
</dbReference>
<dbReference type="KEGG" id="goq:ACH46_16450"/>
<dbReference type="AlphaFoldDB" id="A0A0N9NDK0"/>
<accession>A0A0N9NDK0</accession>
<dbReference type="STRING" id="1136941.ACH46_16450"/>
<proteinExistence type="predicted"/>
<name>A0A0N9NDK0_9ACTN</name>
<sequence length="288" mass="29980">MHTWAPILLAIGAAVLIAVGTVLRQRASAASGAITAGWSLGAMIALSGFLLQASALGLGSILVVQPLVVLAVLFALPLEAWIDKRRLRRNEWMWGLVLVACVAGFLILARPVSTDRRPNMLVMAITVGTLVVGLVAIVVNAERCRSAHFRALSYGIAAGALFGVSALLIKAVALRVLDDPMSVFGHFEVYLLVVVVILAIVAQQRGFGAGDLQTSFPAMNVMEPAVAMVLGIALLGENVYVGAPSAVTLVVVGIIAGTAVVRLAQEAANPANATARIREEPVPMGPPS</sequence>
<feature type="transmembrane region" description="Helical" evidence="1">
    <location>
        <begin position="30"/>
        <end position="51"/>
    </location>
</feature>
<feature type="transmembrane region" description="Helical" evidence="1">
    <location>
        <begin position="183"/>
        <end position="202"/>
    </location>
</feature>
<keyword evidence="3" id="KW-1185">Reference proteome</keyword>
<feature type="transmembrane region" description="Helical" evidence="1">
    <location>
        <begin position="6"/>
        <end position="23"/>
    </location>
</feature>
<dbReference type="NCBIfam" id="NF038012">
    <property type="entry name" value="DMT_1"/>
    <property type="match status" value="1"/>
</dbReference>
<keyword evidence="1" id="KW-0812">Transmembrane</keyword>
<dbReference type="RefSeq" id="WP_062393876.1">
    <property type="nucleotide sequence ID" value="NZ_CP011853.1"/>
</dbReference>
<dbReference type="PATRIC" id="fig|1136941.3.peg.3363"/>
<evidence type="ECO:0000256" key="1">
    <source>
        <dbReference type="SAM" id="Phobius"/>
    </source>
</evidence>
<dbReference type="EMBL" id="CP011853">
    <property type="protein sequence ID" value="ALG85785.1"/>
    <property type="molecule type" value="Genomic_DNA"/>
</dbReference>
<feature type="transmembrane region" description="Helical" evidence="1">
    <location>
        <begin position="214"/>
        <end position="235"/>
    </location>
</feature>
<reference evidence="3" key="1">
    <citation type="submission" date="2015-06" db="EMBL/GenBank/DDBJ databases">
        <title>Complete genome sequence and metabolic analysis of phthalate degradation pathway in Gordonia sp. QH-11.</title>
        <authorList>
            <person name="Jin D."/>
            <person name="Kong X."/>
            <person name="Bai Z."/>
        </authorList>
    </citation>
    <scope>NUCLEOTIDE SEQUENCE [LARGE SCALE GENOMIC DNA]</scope>
    <source>
        <strain evidence="3">QH-11</strain>
    </source>
</reference>
<protein>
    <submittedName>
        <fullName evidence="2">Uncharacterized protein</fullName>
    </submittedName>
</protein>
<reference evidence="2 3" key="2">
    <citation type="journal article" date="2017" name="Int. J. Syst. Evol. Microbiol.">
        <title>Gordonia phthalatica sp. nov., a di-n-butyl phthalate-degrading bacterium isolated from activated sludge.</title>
        <authorList>
            <person name="Jin D."/>
            <person name="Kong X."/>
            <person name="Jia M."/>
            <person name="Yu X."/>
            <person name="Wang X."/>
            <person name="Zhuang X."/>
            <person name="Deng Y."/>
            <person name="Bai Z."/>
        </authorList>
    </citation>
    <scope>NUCLEOTIDE SEQUENCE [LARGE SCALE GENOMIC DNA]</scope>
    <source>
        <strain evidence="2 3">QH-11</strain>
    </source>
</reference>
<feature type="transmembrane region" description="Helical" evidence="1">
    <location>
        <begin position="241"/>
        <end position="261"/>
    </location>
</feature>
<feature type="transmembrane region" description="Helical" evidence="1">
    <location>
        <begin position="57"/>
        <end position="80"/>
    </location>
</feature>
<feature type="transmembrane region" description="Helical" evidence="1">
    <location>
        <begin position="121"/>
        <end position="139"/>
    </location>
</feature>
<keyword evidence="1" id="KW-1133">Transmembrane helix</keyword>
<dbReference type="Proteomes" id="UP000063789">
    <property type="component" value="Chromosome"/>
</dbReference>
<evidence type="ECO:0000313" key="2">
    <source>
        <dbReference type="EMBL" id="ALG85785.1"/>
    </source>
</evidence>
<organism evidence="2 3">
    <name type="scientific">Gordonia phthalatica</name>
    <dbReference type="NCBI Taxonomy" id="1136941"/>
    <lineage>
        <taxon>Bacteria</taxon>
        <taxon>Bacillati</taxon>
        <taxon>Actinomycetota</taxon>
        <taxon>Actinomycetes</taxon>
        <taxon>Mycobacteriales</taxon>
        <taxon>Gordoniaceae</taxon>
        <taxon>Gordonia</taxon>
    </lineage>
</organism>